<reference evidence="5" key="1">
    <citation type="submission" date="2016-12" db="EMBL/GenBank/DDBJ databases">
        <authorList>
            <person name="Varghese N."/>
            <person name="Submissions S."/>
        </authorList>
    </citation>
    <scope>NUCLEOTIDE SEQUENCE [LARGE SCALE GENOMIC DNA]</scope>
    <source>
        <strain evidence="5">DSM 11032</strain>
    </source>
</reference>
<name>A0A1M7SJX0_9SPHN</name>
<evidence type="ECO:0008006" key="6">
    <source>
        <dbReference type="Google" id="ProtNLM"/>
    </source>
</evidence>
<keyword evidence="2" id="KW-0677">Repeat</keyword>
<proteinExistence type="inferred from homology"/>
<evidence type="ECO:0000313" key="5">
    <source>
        <dbReference type="Proteomes" id="UP000184391"/>
    </source>
</evidence>
<organism evidence="4 5">
    <name type="scientific">Erythrobacter sanguineus</name>
    <dbReference type="NCBI Taxonomy" id="198312"/>
    <lineage>
        <taxon>Bacteria</taxon>
        <taxon>Pseudomonadati</taxon>
        <taxon>Pseudomonadota</taxon>
        <taxon>Alphaproteobacteria</taxon>
        <taxon>Sphingomonadales</taxon>
        <taxon>Erythrobacteraceae</taxon>
        <taxon>Erythrobacter/Porphyrobacter group</taxon>
        <taxon>Erythrobacter</taxon>
    </lineage>
</organism>
<dbReference type="SUPFAM" id="SSF81901">
    <property type="entry name" value="HCP-like"/>
    <property type="match status" value="1"/>
</dbReference>
<dbReference type="OrthoDB" id="7389416at2"/>
<dbReference type="Proteomes" id="UP000184391">
    <property type="component" value="Unassembled WGS sequence"/>
</dbReference>
<dbReference type="SMART" id="SM00671">
    <property type="entry name" value="SEL1"/>
    <property type="match status" value="2"/>
</dbReference>
<dbReference type="Gene3D" id="1.25.40.10">
    <property type="entry name" value="Tetratricopeptide repeat domain"/>
    <property type="match status" value="1"/>
</dbReference>
<dbReference type="PANTHER" id="PTHR13891">
    <property type="entry name" value="CYTOCHROME C OXIDASE ASSEMBLY FACTOR 7"/>
    <property type="match status" value="1"/>
</dbReference>
<feature type="chain" id="PRO_5039914465" description="Beta-lactamase" evidence="3">
    <location>
        <begin position="26"/>
        <end position="276"/>
    </location>
</feature>
<dbReference type="RefSeq" id="WP_072674460.1">
    <property type="nucleotide sequence ID" value="NZ_FRDF01000010.1"/>
</dbReference>
<dbReference type="STRING" id="198312.SAMN02745193_01852"/>
<keyword evidence="3" id="KW-0732">Signal</keyword>
<evidence type="ECO:0000313" key="4">
    <source>
        <dbReference type="EMBL" id="SHN58781.1"/>
    </source>
</evidence>
<comment type="similarity">
    <text evidence="1">Belongs to the hcp beta-lactamase family.</text>
</comment>
<dbReference type="AlphaFoldDB" id="A0A1M7SJX0"/>
<dbReference type="PANTHER" id="PTHR13891:SF1">
    <property type="entry name" value="CYTOCHROME C OXIDASE ASSEMBLY FACTOR 7"/>
    <property type="match status" value="1"/>
</dbReference>
<evidence type="ECO:0000256" key="1">
    <source>
        <dbReference type="ARBA" id="ARBA00008486"/>
    </source>
</evidence>
<keyword evidence="5" id="KW-1185">Reference proteome</keyword>
<gene>
    <name evidence="4" type="ORF">SAMN02745193_01852</name>
</gene>
<evidence type="ECO:0000256" key="3">
    <source>
        <dbReference type="SAM" id="SignalP"/>
    </source>
</evidence>
<dbReference type="InterPro" id="IPR040239">
    <property type="entry name" value="HcpB-like"/>
</dbReference>
<dbReference type="InterPro" id="IPR011990">
    <property type="entry name" value="TPR-like_helical_dom_sf"/>
</dbReference>
<sequence length="276" mass="29502">MRGPRLLCALFALIAAFGLVPAAHAAQAGKPSRQAEKAWSEGGKTYRAGDMPATRTHFSRACSLGHERACFNVGVMYRDGVGGARDDAAARKAHETACGGGITEACNSLAVLVEAGRGGALDPAQSLSLYKAACDGGVKPACDNLAAARKGDAESLAILQQIAPNVRQAEFVYMIDTQGPDMSTLGNFAYEVEVYCRFGGKNCTTWKKRYQQAENANNQRAFSEQMARAWAPLSQPRAGFGNDPRRSDETFGTCITRQARTRGVTAGTTLLDFDCY</sequence>
<accession>A0A1M7SJX0</accession>
<evidence type="ECO:0000256" key="2">
    <source>
        <dbReference type="ARBA" id="ARBA00022737"/>
    </source>
</evidence>
<dbReference type="EMBL" id="FRDF01000010">
    <property type="protein sequence ID" value="SHN58781.1"/>
    <property type="molecule type" value="Genomic_DNA"/>
</dbReference>
<feature type="signal peptide" evidence="3">
    <location>
        <begin position="1"/>
        <end position="25"/>
    </location>
</feature>
<dbReference type="InterPro" id="IPR006597">
    <property type="entry name" value="Sel1-like"/>
</dbReference>
<protein>
    <recommendedName>
        <fullName evidence="6">Beta-lactamase</fullName>
    </recommendedName>
</protein>